<sequence length="131" mass="14671">MLRKSNIFDILLRLGRVDNCAAQQEKRTREREALPSTFEHAKFPTEAQVHLIGSKLVTLIVIVIAMARDSQRFQTLKLKMYDDDKITASLPGINICDCKIVVHNVRVPAPLPHEGALKSRMGWGMGMGMDG</sequence>
<dbReference type="EMBL" id="ML213605">
    <property type="protein sequence ID" value="TFK38053.1"/>
    <property type="molecule type" value="Genomic_DNA"/>
</dbReference>
<dbReference type="Proteomes" id="UP000308652">
    <property type="component" value="Unassembled WGS sequence"/>
</dbReference>
<reference evidence="1 2" key="1">
    <citation type="journal article" date="2019" name="Nat. Ecol. Evol.">
        <title>Megaphylogeny resolves global patterns of mushroom evolution.</title>
        <authorList>
            <person name="Varga T."/>
            <person name="Krizsan K."/>
            <person name="Foldi C."/>
            <person name="Dima B."/>
            <person name="Sanchez-Garcia M."/>
            <person name="Sanchez-Ramirez S."/>
            <person name="Szollosi G.J."/>
            <person name="Szarkandi J.G."/>
            <person name="Papp V."/>
            <person name="Albert L."/>
            <person name="Andreopoulos W."/>
            <person name="Angelini C."/>
            <person name="Antonin V."/>
            <person name="Barry K.W."/>
            <person name="Bougher N.L."/>
            <person name="Buchanan P."/>
            <person name="Buyck B."/>
            <person name="Bense V."/>
            <person name="Catcheside P."/>
            <person name="Chovatia M."/>
            <person name="Cooper J."/>
            <person name="Damon W."/>
            <person name="Desjardin D."/>
            <person name="Finy P."/>
            <person name="Geml J."/>
            <person name="Haridas S."/>
            <person name="Hughes K."/>
            <person name="Justo A."/>
            <person name="Karasinski D."/>
            <person name="Kautmanova I."/>
            <person name="Kiss B."/>
            <person name="Kocsube S."/>
            <person name="Kotiranta H."/>
            <person name="LaButti K.M."/>
            <person name="Lechner B.E."/>
            <person name="Liimatainen K."/>
            <person name="Lipzen A."/>
            <person name="Lukacs Z."/>
            <person name="Mihaltcheva S."/>
            <person name="Morgado L.N."/>
            <person name="Niskanen T."/>
            <person name="Noordeloos M.E."/>
            <person name="Ohm R.A."/>
            <person name="Ortiz-Santana B."/>
            <person name="Ovrebo C."/>
            <person name="Racz N."/>
            <person name="Riley R."/>
            <person name="Savchenko A."/>
            <person name="Shiryaev A."/>
            <person name="Soop K."/>
            <person name="Spirin V."/>
            <person name="Szebenyi C."/>
            <person name="Tomsovsky M."/>
            <person name="Tulloss R.E."/>
            <person name="Uehling J."/>
            <person name="Grigoriev I.V."/>
            <person name="Vagvolgyi C."/>
            <person name="Papp T."/>
            <person name="Martin F.M."/>
            <person name="Miettinen O."/>
            <person name="Hibbett D.S."/>
            <person name="Nagy L.G."/>
        </authorList>
    </citation>
    <scope>NUCLEOTIDE SEQUENCE [LARGE SCALE GENOMIC DNA]</scope>
    <source>
        <strain evidence="1 2">CBS 166.37</strain>
    </source>
</reference>
<gene>
    <name evidence="1" type="ORF">BDQ12DRAFT_666642</name>
</gene>
<dbReference type="AlphaFoldDB" id="A0A5C3M046"/>
<protein>
    <submittedName>
        <fullName evidence="1">Uncharacterized protein</fullName>
    </submittedName>
</protein>
<evidence type="ECO:0000313" key="2">
    <source>
        <dbReference type="Proteomes" id="UP000308652"/>
    </source>
</evidence>
<organism evidence="1 2">
    <name type="scientific">Crucibulum laeve</name>
    <dbReference type="NCBI Taxonomy" id="68775"/>
    <lineage>
        <taxon>Eukaryota</taxon>
        <taxon>Fungi</taxon>
        <taxon>Dikarya</taxon>
        <taxon>Basidiomycota</taxon>
        <taxon>Agaricomycotina</taxon>
        <taxon>Agaricomycetes</taxon>
        <taxon>Agaricomycetidae</taxon>
        <taxon>Agaricales</taxon>
        <taxon>Agaricineae</taxon>
        <taxon>Nidulariaceae</taxon>
        <taxon>Crucibulum</taxon>
    </lineage>
</organism>
<evidence type="ECO:0000313" key="1">
    <source>
        <dbReference type="EMBL" id="TFK38053.1"/>
    </source>
</evidence>
<accession>A0A5C3M046</accession>
<keyword evidence="2" id="KW-1185">Reference proteome</keyword>
<name>A0A5C3M046_9AGAR</name>
<proteinExistence type="predicted"/>